<organism evidence="1 2">
    <name type="scientific">Hypoxylon rubiginosum</name>
    <dbReference type="NCBI Taxonomy" id="110542"/>
    <lineage>
        <taxon>Eukaryota</taxon>
        <taxon>Fungi</taxon>
        <taxon>Dikarya</taxon>
        <taxon>Ascomycota</taxon>
        <taxon>Pezizomycotina</taxon>
        <taxon>Sordariomycetes</taxon>
        <taxon>Xylariomycetidae</taxon>
        <taxon>Xylariales</taxon>
        <taxon>Hypoxylaceae</taxon>
        <taxon>Hypoxylon</taxon>
    </lineage>
</organism>
<sequence>MDSTDAATRDGSSESQPPQPSTAGEKDDENPAPRRAVVRKRTKTGCLTCRKRRIKCDEGRPTCNNCLKSKRQCEGYHQRVIFKDPYSSGPFGPNPIQYPAPPPNALVRELTAAQAAQRSSSQALQIIAPKPPPLGYHQPGAQFYGQVTSPPLNFNDPNGFVSPPAPSKFTFFPPTTVDAFSHSQHQWRQDPPPDFNQFTSVAPESFAQSVSPSHQYQHQHQHQLGHVQLDKGKGRAGPEELVQDDTTQPIEEFEYLASDDEYEYMIESDDDMQISEHHGSFEFNEPGVAALQRINQSIDMYGTETRSFAAFAPDNLLATYEPSANNSPLNDSRIAAIFWHFVNVTGPSISLYERHPHQDSAPGFAAQAIPRARQHIWTYTFPILAFTHPALLHAILAIACLQIAKLQQVPPTASLKHYHLALRRIARNVGRPHRRAQPANLAATLVLSFYEVWSSDHDKWSRHLLGARLILKEIPLAEMTRTMMGIKMQKRLDDMRNPSIDLFDMFATYEESGPLHKDWDQINVSLLSAITGRDISYDELGMVPEAQSRYSRSSYTYTSKDMERYEQLSDLFWWYCKMDVYQSILGGTRLFLEYDAWTQCPPRAPMGQLDAIYGTYDHLMLLLGRLADFASRDLSRKRAVFKANPGRGASPGMFPGMVPRHPEKFVYPRGFTPPRDDEAPLPQSQQQPDVLPESTDLDATTAAALREWEGILRAFETLRDHFGPQFEPMGIDVHPARPTPFGLAAHYRTYSIAGIWMNYYMGLIVLHRAHPTMPPIAMVAAGLSAQTTAGYCLEVGRIAAGLEENIACLTSVTTLMASALIECCFPLFVAGIQYRDDPQRQWVIRRLHDIARLTGWQSARQIAVGCETAWSKAAQMGRGPPYTRSANVDPPGSVWVNARQLDRRIQEVDEDESKVVLAKAEKAYYAMGLLAVERDLEKLDLDASERR</sequence>
<accession>A0ACC0D5Z3</accession>
<comment type="caution">
    <text evidence="1">The sequence shown here is derived from an EMBL/GenBank/DDBJ whole genome shotgun (WGS) entry which is preliminary data.</text>
</comment>
<gene>
    <name evidence="1" type="ORF">F4821DRAFT_98145</name>
</gene>
<dbReference type="EMBL" id="MU394304">
    <property type="protein sequence ID" value="KAI6087983.1"/>
    <property type="molecule type" value="Genomic_DNA"/>
</dbReference>
<dbReference type="Proteomes" id="UP001497680">
    <property type="component" value="Unassembled WGS sequence"/>
</dbReference>
<reference evidence="1 2" key="1">
    <citation type="journal article" date="2022" name="New Phytol.">
        <title>Ecological generalism drives hyperdiversity of secondary metabolite gene clusters in xylarialean endophytes.</title>
        <authorList>
            <person name="Franco M.E.E."/>
            <person name="Wisecaver J.H."/>
            <person name="Arnold A.E."/>
            <person name="Ju Y.M."/>
            <person name="Slot J.C."/>
            <person name="Ahrendt S."/>
            <person name="Moore L.P."/>
            <person name="Eastman K.E."/>
            <person name="Scott K."/>
            <person name="Konkel Z."/>
            <person name="Mondo S.J."/>
            <person name="Kuo A."/>
            <person name="Hayes R.D."/>
            <person name="Haridas S."/>
            <person name="Andreopoulos B."/>
            <person name="Riley R."/>
            <person name="LaButti K."/>
            <person name="Pangilinan J."/>
            <person name="Lipzen A."/>
            <person name="Amirebrahimi M."/>
            <person name="Yan J."/>
            <person name="Adam C."/>
            <person name="Keymanesh K."/>
            <person name="Ng V."/>
            <person name="Louie K."/>
            <person name="Northen T."/>
            <person name="Drula E."/>
            <person name="Henrissat B."/>
            <person name="Hsieh H.M."/>
            <person name="Youens-Clark K."/>
            <person name="Lutzoni F."/>
            <person name="Miadlikowska J."/>
            <person name="Eastwood D.C."/>
            <person name="Hamelin R.C."/>
            <person name="Grigoriev I.V."/>
            <person name="U'Ren J.M."/>
        </authorList>
    </citation>
    <scope>NUCLEOTIDE SEQUENCE [LARGE SCALE GENOMIC DNA]</scope>
    <source>
        <strain evidence="1 2">ER1909</strain>
    </source>
</reference>
<evidence type="ECO:0000313" key="2">
    <source>
        <dbReference type="Proteomes" id="UP001497680"/>
    </source>
</evidence>
<keyword evidence="2" id="KW-1185">Reference proteome</keyword>
<protein>
    <submittedName>
        <fullName evidence="1">Uncharacterized protein</fullName>
    </submittedName>
</protein>
<proteinExistence type="predicted"/>
<name>A0ACC0D5Z3_9PEZI</name>
<evidence type="ECO:0000313" key="1">
    <source>
        <dbReference type="EMBL" id="KAI6087983.1"/>
    </source>
</evidence>